<dbReference type="PROSITE" id="PS50112">
    <property type="entry name" value="PAS"/>
    <property type="match status" value="1"/>
</dbReference>
<dbReference type="GO" id="GO:0005886">
    <property type="term" value="C:plasma membrane"/>
    <property type="evidence" value="ECO:0007669"/>
    <property type="project" value="UniProtKB-SubCell"/>
</dbReference>
<evidence type="ECO:0000256" key="12">
    <source>
        <dbReference type="SAM" id="Phobius"/>
    </source>
</evidence>
<dbReference type="Pfam" id="PF00015">
    <property type="entry name" value="MCPsignal"/>
    <property type="match status" value="1"/>
</dbReference>
<evidence type="ECO:0000256" key="4">
    <source>
        <dbReference type="ARBA" id="ARBA00022500"/>
    </source>
</evidence>
<dbReference type="Gene3D" id="1.10.287.950">
    <property type="entry name" value="Methyl-accepting chemotaxis protein"/>
    <property type="match status" value="1"/>
</dbReference>
<evidence type="ECO:0000313" key="16">
    <source>
        <dbReference type="Proteomes" id="UP000190064"/>
    </source>
</evidence>
<feature type="transmembrane region" description="Helical" evidence="12">
    <location>
        <begin position="167"/>
        <end position="191"/>
    </location>
</feature>
<keyword evidence="4" id="KW-0145">Chemotaxis</keyword>
<evidence type="ECO:0000256" key="8">
    <source>
        <dbReference type="ARBA" id="ARBA00023136"/>
    </source>
</evidence>
<evidence type="ECO:0000256" key="5">
    <source>
        <dbReference type="ARBA" id="ARBA00022519"/>
    </source>
</evidence>
<organism evidence="15 16">
    <name type="scientific">Oceanospirillum linum</name>
    <dbReference type="NCBI Taxonomy" id="966"/>
    <lineage>
        <taxon>Bacteria</taxon>
        <taxon>Pseudomonadati</taxon>
        <taxon>Pseudomonadota</taxon>
        <taxon>Gammaproteobacteria</taxon>
        <taxon>Oceanospirillales</taxon>
        <taxon>Oceanospirillaceae</taxon>
        <taxon>Oceanospirillum</taxon>
    </lineage>
</organism>
<keyword evidence="7 12" id="KW-1133">Transmembrane helix</keyword>
<evidence type="ECO:0000256" key="11">
    <source>
        <dbReference type="PROSITE-ProRule" id="PRU00284"/>
    </source>
</evidence>
<feature type="domain" description="PAS" evidence="14">
    <location>
        <begin position="21"/>
        <end position="76"/>
    </location>
</feature>
<evidence type="ECO:0000256" key="9">
    <source>
        <dbReference type="ARBA" id="ARBA00023224"/>
    </source>
</evidence>
<keyword evidence="3" id="KW-0488">Methylation</keyword>
<evidence type="ECO:0008006" key="17">
    <source>
        <dbReference type="Google" id="ProtNLM"/>
    </source>
</evidence>
<evidence type="ECO:0000256" key="3">
    <source>
        <dbReference type="ARBA" id="ARBA00022481"/>
    </source>
</evidence>
<feature type="domain" description="Methyl-accepting transducer" evidence="13">
    <location>
        <begin position="249"/>
        <end position="485"/>
    </location>
</feature>
<proteinExistence type="inferred from homology"/>
<dbReference type="SMART" id="SM00086">
    <property type="entry name" value="PAC"/>
    <property type="match status" value="1"/>
</dbReference>
<dbReference type="Proteomes" id="UP000190064">
    <property type="component" value="Unassembled WGS sequence"/>
</dbReference>
<dbReference type="InterPro" id="IPR001610">
    <property type="entry name" value="PAC"/>
</dbReference>
<comment type="subcellular location">
    <subcellularLocation>
        <location evidence="1">Cell inner membrane</location>
        <topology evidence="1">Multi-pass membrane protein</topology>
    </subcellularLocation>
</comment>
<keyword evidence="9 11" id="KW-0807">Transducer</keyword>
<evidence type="ECO:0000256" key="1">
    <source>
        <dbReference type="ARBA" id="ARBA00004429"/>
    </source>
</evidence>
<dbReference type="AlphaFoldDB" id="A0A1T1HA66"/>
<dbReference type="SMART" id="SM00283">
    <property type="entry name" value="MA"/>
    <property type="match status" value="1"/>
</dbReference>
<dbReference type="InterPro" id="IPR000014">
    <property type="entry name" value="PAS"/>
</dbReference>
<dbReference type="InterPro" id="IPR013655">
    <property type="entry name" value="PAS_fold_3"/>
</dbReference>
<dbReference type="PANTHER" id="PTHR32089:SF74">
    <property type="entry name" value="METHYL-ACCEPTING CHEMOTAXIS PROTEIN AER"/>
    <property type="match status" value="1"/>
</dbReference>
<sequence>MKHNLPVTQVEKSFPDDLPLISTTDLKGQITFVNDGFVDISGFTREELMGRPHNMVRHPDVPSAVFADMWATLKKNKPWMGIVKNRCKNGDHYWVNAFVTPIFDDGHVTGYQSVRSKPKQKMVKRAEDIYARVAKGRKRFSLYDVNLSPGIPILLFVAALIPSSLSWVFNLSVSATLGISVVVGASGFLLLRALMAPLKRANDRARRYIDSDILKEMYANCTDEAGQMYLAAIMREASVNAMTTRISHSAKELYTLGDETTQIANHAAEAISRQALEVEQIATVISQLSGAIDDVAQNANSASDETRRANGMAHQGCSMVNDTARSIHILASAIQQAAVKVEGLHQATDDIASAISVITDIADQTNLLALNAAIEAARAGEQGRGFAVVADEVRVLAQRTQSSTGEIYDTLERLKKETEEVVRVMRVSRESATDCVDQAQVAGETLNAISQTMESITDMSQTIAAAATQQSAASDEIRNNLDLVNEAAGRATESSARTKEASNNLISSVRQIMQSIAR</sequence>
<dbReference type="InterPro" id="IPR004089">
    <property type="entry name" value="MCPsignal_dom"/>
</dbReference>
<keyword evidence="2" id="KW-1003">Cell membrane</keyword>
<keyword evidence="8 12" id="KW-0472">Membrane</keyword>
<evidence type="ECO:0000256" key="10">
    <source>
        <dbReference type="ARBA" id="ARBA00029447"/>
    </source>
</evidence>
<evidence type="ECO:0000256" key="7">
    <source>
        <dbReference type="ARBA" id="ARBA00022989"/>
    </source>
</evidence>
<comment type="similarity">
    <text evidence="10">Belongs to the methyl-accepting chemotaxis (MCP) protein family.</text>
</comment>
<name>A0A1T1HA66_OCELI</name>
<dbReference type="PANTHER" id="PTHR32089">
    <property type="entry name" value="METHYL-ACCEPTING CHEMOTAXIS PROTEIN MCPB"/>
    <property type="match status" value="1"/>
</dbReference>
<dbReference type="STRING" id="966.BTA35_0212035"/>
<dbReference type="FunFam" id="1.10.287.950:FF:000001">
    <property type="entry name" value="Methyl-accepting chemotaxis sensory transducer"/>
    <property type="match status" value="1"/>
</dbReference>
<evidence type="ECO:0000256" key="6">
    <source>
        <dbReference type="ARBA" id="ARBA00022692"/>
    </source>
</evidence>
<evidence type="ECO:0000256" key="2">
    <source>
        <dbReference type="ARBA" id="ARBA00022475"/>
    </source>
</evidence>
<dbReference type="Pfam" id="PF08447">
    <property type="entry name" value="PAS_3"/>
    <property type="match status" value="1"/>
</dbReference>
<keyword evidence="5" id="KW-0997">Cell inner membrane</keyword>
<dbReference type="Gene3D" id="3.30.450.20">
    <property type="entry name" value="PAS domain"/>
    <property type="match status" value="1"/>
</dbReference>
<dbReference type="CDD" id="cd00130">
    <property type="entry name" value="PAS"/>
    <property type="match status" value="1"/>
</dbReference>
<dbReference type="SUPFAM" id="SSF55785">
    <property type="entry name" value="PYP-like sensor domain (PAS domain)"/>
    <property type="match status" value="1"/>
</dbReference>
<dbReference type="NCBIfam" id="TIGR00229">
    <property type="entry name" value="sensory_box"/>
    <property type="match status" value="1"/>
</dbReference>
<dbReference type="SUPFAM" id="SSF58104">
    <property type="entry name" value="Methyl-accepting chemotaxis protein (MCP) signaling domain"/>
    <property type="match status" value="1"/>
</dbReference>
<keyword evidence="6 12" id="KW-0812">Transmembrane</keyword>
<dbReference type="FunFam" id="3.30.450.20:FF:000046">
    <property type="entry name" value="Aerotaxis sensor receptor"/>
    <property type="match status" value="1"/>
</dbReference>
<evidence type="ECO:0000259" key="14">
    <source>
        <dbReference type="PROSITE" id="PS50112"/>
    </source>
</evidence>
<dbReference type="GO" id="GO:0007165">
    <property type="term" value="P:signal transduction"/>
    <property type="evidence" value="ECO:0007669"/>
    <property type="project" value="UniProtKB-KW"/>
</dbReference>
<evidence type="ECO:0000259" key="13">
    <source>
        <dbReference type="PROSITE" id="PS50111"/>
    </source>
</evidence>
<comment type="caution">
    <text evidence="15">The sequence shown here is derived from an EMBL/GenBank/DDBJ whole genome shotgun (WGS) entry which is preliminary data.</text>
</comment>
<protein>
    <recommendedName>
        <fullName evidence="17">Chemotaxis protein</fullName>
    </recommendedName>
</protein>
<dbReference type="RefSeq" id="WP_078320065.1">
    <property type="nucleotide sequence ID" value="NZ_FXTS01000006.1"/>
</dbReference>
<evidence type="ECO:0000313" key="15">
    <source>
        <dbReference type="EMBL" id="OOV86617.1"/>
    </source>
</evidence>
<feature type="transmembrane region" description="Helical" evidence="12">
    <location>
        <begin position="142"/>
        <end position="161"/>
    </location>
</feature>
<dbReference type="InterPro" id="IPR035965">
    <property type="entry name" value="PAS-like_dom_sf"/>
</dbReference>
<reference evidence="15" key="1">
    <citation type="submission" date="2017-02" db="EMBL/GenBank/DDBJ databases">
        <title>Draft Genome Sequence of the Salt Water Bacterium Oceanospirillum linum ATCC 11336.</title>
        <authorList>
            <person name="Trachtenberg A.M."/>
            <person name="Carney J.G."/>
            <person name="Linnane J.D."/>
            <person name="Rheaume B.A."/>
            <person name="Pitts N.L."/>
            <person name="Mykles D.L."/>
            <person name="Maclea K.S."/>
        </authorList>
    </citation>
    <scope>NUCLEOTIDE SEQUENCE [LARGE SCALE GENOMIC DNA]</scope>
    <source>
        <strain evidence="15">ATCC 11336</strain>
    </source>
</reference>
<gene>
    <name evidence="15" type="ORF">BTA35_0212035</name>
</gene>
<dbReference type="GO" id="GO:0052131">
    <property type="term" value="P:positive aerotaxis"/>
    <property type="evidence" value="ECO:0007669"/>
    <property type="project" value="UniProtKB-ARBA"/>
</dbReference>
<dbReference type="EMBL" id="MTSD02000005">
    <property type="protein sequence ID" value="OOV86617.1"/>
    <property type="molecule type" value="Genomic_DNA"/>
</dbReference>
<accession>A0A1T1HA66</accession>
<dbReference type="PROSITE" id="PS50111">
    <property type="entry name" value="CHEMOTAXIS_TRANSDUC_2"/>
    <property type="match status" value="1"/>
</dbReference>
<dbReference type="CDD" id="cd11386">
    <property type="entry name" value="MCP_signal"/>
    <property type="match status" value="1"/>
</dbReference>
<keyword evidence="16" id="KW-1185">Reference proteome</keyword>